<name>A0A1Y6CVH5_9GAMM</name>
<evidence type="ECO:0000259" key="3">
    <source>
        <dbReference type="PROSITE" id="PS50893"/>
    </source>
</evidence>
<dbReference type="GO" id="GO:0016887">
    <property type="term" value="F:ATP hydrolysis activity"/>
    <property type="evidence" value="ECO:0007669"/>
    <property type="project" value="InterPro"/>
</dbReference>
<dbReference type="OrthoDB" id="9781337at2"/>
<feature type="domain" description="ABC transporter" evidence="3">
    <location>
        <begin position="11"/>
        <end position="241"/>
    </location>
</feature>
<gene>
    <name evidence="4" type="ORF">SAMN02949497_1960</name>
</gene>
<dbReference type="PROSITE" id="PS50893">
    <property type="entry name" value="ABC_TRANSPORTER_2"/>
    <property type="match status" value="1"/>
</dbReference>
<reference evidence="4 5" key="1">
    <citation type="submission" date="2016-12" db="EMBL/GenBank/DDBJ databases">
        <authorList>
            <person name="Song W.-J."/>
            <person name="Kurnit D.M."/>
        </authorList>
    </citation>
    <scope>NUCLEOTIDE SEQUENCE [LARGE SCALE GENOMIC DNA]</scope>
    <source>
        <strain evidence="4 5">175</strain>
    </source>
</reference>
<dbReference type="GO" id="GO:0005524">
    <property type="term" value="F:ATP binding"/>
    <property type="evidence" value="ECO:0007669"/>
    <property type="project" value="UniProtKB-KW"/>
</dbReference>
<keyword evidence="5" id="KW-1185">Reference proteome</keyword>
<organism evidence="4 5">
    <name type="scientific">Methylomagnum ishizawai</name>
    <dbReference type="NCBI Taxonomy" id="1760988"/>
    <lineage>
        <taxon>Bacteria</taxon>
        <taxon>Pseudomonadati</taxon>
        <taxon>Pseudomonadota</taxon>
        <taxon>Gammaproteobacteria</taxon>
        <taxon>Methylococcales</taxon>
        <taxon>Methylococcaceae</taxon>
        <taxon>Methylomagnum</taxon>
    </lineage>
</organism>
<keyword evidence="1" id="KW-0547">Nucleotide-binding</keyword>
<dbReference type="Pfam" id="PF00005">
    <property type="entry name" value="ABC_tran"/>
    <property type="match status" value="1"/>
</dbReference>
<evidence type="ECO:0000256" key="1">
    <source>
        <dbReference type="ARBA" id="ARBA00022741"/>
    </source>
</evidence>
<dbReference type="Gene3D" id="3.40.50.300">
    <property type="entry name" value="P-loop containing nucleotide triphosphate hydrolases"/>
    <property type="match status" value="1"/>
</dbReference>
<dbReference type="AlphaFoldDB" id="A0A1Y6CVH5"/>
<dbReference type="InterPro" id="IPR022467">
    <property type="entry name" value="ABC_transprt_ATP-bd_su_PQQ"/>
</dbReference>
<dbReference type="PANTHER" id="PTHR43582">
    <property type="entry name" value="LINEARMYCIN RESISTANCE ATP-BINDING PROTEIN LNRL"/>
    <property type="match status" value="1"/>
</dbReference>
<evidence type="ECO:0000313" key="4">
    <source>
        <dbReference type="EMBL" id="SMF94638.1"/>
    </source>
</evidence>
<dbReference type="EMBL" id="FXAM01000001">
    <property type="protein sequence ID" value="SMF94638.1"/>
    <property type="molecule type" value="Genomic_DNA"/>
</dbReference>
<keyword evidence="2 4" id="KW-0067">ATP-binding</keyword>
<evidence type="ECO:0000313" key="5">
    <source>
        <dbReference type="Proteomes" id="UP000192923"/>
    </source>
</evidence>
<dbReference type="PANTHER" id="PTHR43582:SF5">
    <property type="entry name" value="ABC TRANSPORTER"/>
    <property type="match status" value="1"/>
</dbReference>
<evidence type="ECO:0000256" key="2">
    <source>
        <dbReference type="ARBA" id="ARBA00022840"/>
    </source>
</evidence>
<dbReference type="Proteomes" id="UP000192923">
    <property type="component" value="Unassembled WGS sequence"/>
</dbReference>
<dbReference type="InterPro" id="IPR003439">
    <property type="entry name" value="ABC_transporter-like_ATP-bd"/>
</dbReference>
<dbReference type="NCBIfam" id="TIGR03864">
    <property type="entry name" value="PQQ_ABC_ATP"/>
    <property type="match status" value="1"/>
</dbReference>
<dbReference type="SMART" id="SM00382">
    <property type="entry name" value="AAA"/>
    <property type="match status" value="1"/>
</dbReference>
<dbReference type="SUPFAM" id="SSF52540">
    <property type="entry name" value="P-loop containing nucleoside triphosphate hydrolases"/>
    <property type="match status" value="1"/>
</dbReference>
<dbReference type="STRING" id="1760988.SAMN02949497_1960"/>
<accession>A0A1Y6CVH5</accession>
<dbReference type="InterPro" id="IPR003593">
    <property type="entry name" value="AAA+_ATPase"/>
</dbReference>
<dbReference type="InterPro" id="IPR027417">
    <property type="entry name" value="P-loop_NTPase"/>
</dbReference>
<sequence>MKPQNPSPAALSISDLSYAYGKKKALDQVGFEVEPGHCAILLGPNGAGKTTLFSLITRLYDSREGSIRIAGFEVRAESTRALARLGVVFQQPTLDLDLSVMQNLRYHAALHGLSRRHAETRIQAELERQGMYDRRQEKARDLNGGHRRRVEIARALLHEPSLLLLDEPTVGLDVPSRRAIVDYVHELAGSGRVAVLWATHLIDEIHPSDRLVVLHQGRVRALGTVPEVLAATAAADIGAAFNQLTQGGKP</sequence>
<protein>
    <submittedName>
        <fullName evidence="4">ABC-2 type transport system ATP-binding protein</fullName>
    </submittedName>
</protein>
<proteinExistence type="predicted"/>
<dbReference type="RefSeq" id="WP_085212188.1">
    <property type="nucleotide sequence ID" value="NZ_FXAM01000001.1"/>
</dbReference>